<keyword evidence="2" id="KW-1185">Reference proteome</keyword>
<evidence type="ECO:0000313" key="2">
    <source>
        <dbReference type="Proteomes" id="UP001283361"/>
    </source>
</evidence>
<dbReference type="AlphaFoldDB" id="A0AAE0YL61"/>
<dbReference type="EMBL" id="JAWDGP010005913">
    <property type="protein sequence ID" value="KAK3749977.1"/>
    <property type="molecule type" value="Genomic_DNA"/>
</dbReference>
<protein>
    <submittedName>
        <fullName evidence="1">Uncharacterized protein</fullName>
    </submittedName>
</protein>
<evidence type="ECO:0000313" key="1">
    <source>
        <dbReference type="EMBL" id="KAK3749977.1"/>
    </source>
</evidence>
<name>A0AAE0YL61_9GAST</name>
<proteinExistence type="predicted"/>
<reference evidence="1" key="1">
    <citation type="journal article" date="2023" name="G3 (Bethesda)">
        <title>A reference genome for the long-term kleptoplast-retaining sea slug Elysia crispata morphotype clarki.</title>
        <authorList>
            <person name="Eastman K.E."/>
            <person name="Pendleton A.L."/>
            <person name="Shaikh M.A."/>
            <person name="Suttiyut T."/>
            <person name="Ogas R."/>
            <person name="Tomko P."/>
            <person name="Gavelis G."/>
            <person name="Widhalm J.R."/>
            <person name="Wisecaver J.H."/>
        </authorList>
    </citation>
    <scope>NUCLEOTIDE SEQUENCE</scope>
    <source>
        <strain evidence="1">ECLA1</strain>
    </source>
</reference>
<organism evidence="1 2">
    <name type="scientific">Elysia crispata</name>
    <name type="common">lettuce slug</name>
    <dbReference type="NCBI Taxonomy" id="231223"/>
    <lineage>
        <taxon>Eukaryota</taxon>
        <taxon>Metazoa</taxon>
        <taxon>Spiralia</taxon>
        <taxon>Lophotrochozoa</taxon>
        <taxon>Mollusca</taxon>
        <taxon>Gastropoda</taxon>
        <taxon>Heterobranchia</taxon>
        <taxon>Euthyneura</taxon>
        <taxon>Panpulmonata</taxon>
        <taxon>Sacoglossa</taxon>
        <taxon>Placobranchoidea</taxon>
        <taxon>Plakobranchidae</taxon>
        <taxon>Elysia</taxon>
    </lineage>
</organism>
<gene>
    <name evidence="1" type="ORF">RRG08_065267</name>
</gene>
<accession>A0AAE0YL61</accession>
<dbReference type="Proteomes" id="UP001283361">
    <property type="component" value="Unassembled WGS sequence"/>
</dbReference>
<comment type="caution">
    <text evidence="1">The sequence shown here is derived from an EMBL/GenBank/DDBJ whole genome shotgun (WGS) entry which is preliminary data.</text>
</comment>
<sequence>MLETIPCLTSLLISDVGDHTMSHFSRYLRCWRPYHVSLLSLSQLLVTIPYPTSLVISAVGDHTIPQFSRYLRSICCVTPRGVQRDREAPIPCSCLPCHSRRYQTDTEKPPYLARVCHVIPRGIQRDREAPMRSSWLPCHVKRYPPTQRSSHALLVTFMSCEEALTETEKRSWP</sequence>